<accession>A0A8J8FEB1</accession>
<dbReference type="EMBL" id="WHPF01000004">
    <property type="protein sequence ID" value="NNV55133.1"/>
    <property type="molecule type" value="Genomic_DNA"/>
</dbReference>
<comment type="caution">
    <text evidence="3">The sequence shown here is derived from an EMBL/GenBank/DDBJ whole genome shotgun (WGS) entry which is preliminary data.</text>
</comment>
<dbReference type="InterPro" id="IPR013783">
    <property type="entry name" value="Ig-like_fold"/>
</dbReference>
<keyword evidence="4" id="KW-1185">Reference proteome</keyword>
<dbReference type="InterPro" id="IPR050583">
    <property type="entry name" value="Mycobacterial_A85_antigen"/>
</dbReference>
<dbReference type="GO" id="GO:0005975">
    <property type="term" value="P:carbohydrate metabolic process"/>
    <property type="evidence" value="ECO:0007669"/>
    <property type="project" value="InterPro"/>
</dbReference>
<organism evidence="3 4">
    <name type="scientific">Limnovirga soli</name>
    <dbReference type="NCBI Taxonomy" id="2656915"/>
    <lineage>
        <taxon>Bacteria</taxon>
        <taxon>Pseudomonadati</taxon>
        <taxon>Bacteroidota</taxon>
        <taxon>Chitinophagia</taxon>
        <taxon>Chitinophagales</taxon>
        <taxon>Chitinophagaceae</taxon>
        <taxon>Limnovirga</taxon>
    </lineage>
</organism>
<dbReference type="PANTHER" id="PTHR48098">
    <property type="entry name" value="ENTEROCHELIN ESTERASE-RELATED"/>
    <property type="match status" value="1"/>
</dbReference>
<sequence length="374" mass="41306">MRKILIPVLLLLAIAAKAQPPRPSPTPNDTLQAIRVVGDGIVLLSIYAPKATSVTVLGDFLKEYKPLALSKADNGVWSVTITDLLPDVYTYDFTVDGIKTFDPKNPQYKEGENGLSNIFELTGTEADYCAVKNVPHGKVETVWFASAVMGNTCRMHVYTPPGYEKMKGNLPTLYLQHGGGDNDAAWTTAGKANFILDNLLAEGKITPMVIVMPMGHPSPGFHMEPGIDADPYYKQLFTDIMPYIESHYKVSVKRNDKAFAGLSMGGIQALNIALFAPEKFGYVLPLSTGYFPAQLKSLEDKYSAVLKNPAINTLQLFWIAMGGEKDIAYQNGLNVNALFDKYGIKYTTNTYAAAHTFITWRHNLYEFAPLLFKK</sequence>
<dbReference type="SUPFAM" id="SSF53474">
    <property type="entry name" value="alpha/beta-Hydrolases"/>
    <property type="match status" value="1"/>
</dbReference>
<dbReference type="InterPro" id="IPR004193">
    <property type="entry name" value="Glyco_hydro_13_N"/>
</dbReference>
<feature type="domain" description="Glycoside hydrolase family 13 N-terminal" evidence="2">
    <location>
        <begin position="40"/>
        <end position="96"/>
    </location>
</feature>
<dbReference type="CDD" id="cd11294">
    <property type="entry name" value="E_set_Esterase_like_N"/>
    <property type="match status" value="1"/>
</dbReference>
<dbReference type="InterPro" id="IPR014756">
    <property type="entry name" value="Ig_E-set"/>
</dbReference>
<evidence type="ECO:0000256" key="1">
    <source>
        <dbReference type="SAM" id="SignalP"/>
    </source>
</evidence>
<dbReference type="RefSeq" id="WP_171607061.1">
    <property type="nucleotide sequence ID" value="NZ_WHPF01000004.1"/>
</dbReference>
<evidence type="ECO:0000313" key="4">
    <source>
        <dbReference type="Proteomes" id="UP000598971"/>
    </source>
</evidence>
<dbReference type="InterPro" id="IPR029058">
    <property type="entry name" value="AB_hydrolase_fold"/>
</dbReference>
<dbReference type="Gene3D" id="2.60.40.10">
    <property type="entry name" value="Immunoglobulins"/>
    <property type="match status" value="1"/>
</dbReference>
<dbReference type="Pfam" id="PF02922">
    <property type="entry name" value="CBM_48"/>
    <property type="match status" value="1"/>
</dbReference>
<feature type="chain" id="PRO_5035204039" evidence="1">
    <location>
        <begin position="19"/>
        <end position="374"/>
    </location>
</feature>
<dbReference type="GO" id="GO:0004553">
    <property type="term" value="F:hydrolase activity, hydrolyzing O-glycosyl compounds"/>
    <property type="evidence" value="ECO:0007669"/>
    <property type="project" value="InterPro"/>
</dbReference>
<dbReference type="InterPro" id="IPR000801">
    <property type="entry name" value="Esterase-like"/>
</dbReference>
<dbReference type="Gene3D" id="3.40.50.1820">
    <property type="entry name" value="alpha/beta hydrolase"/>
    <property type="match status" value="1"/>
</dbReference>
<gene>
    <name evidence="3" type="ORF">GD597_06665</name>
</gene>
<proteinExistence type="predicted"/>
<feature type="signal peptide" evidence="1">
    <location>
        <begin position="1"/>
        <end position="18"/>
    </location>
</feature>
<dbReference type="AlphaFoldDB" id="A0A8J8FEB1"/>
<name>A0A8J8FEB1_9BACT</name>
<dbReference type="Proteomes" id="UP000598971">
    <property type="component" value="Unassembled WGS sequence"/>
</dbReference>
<keyword evidence="1" id="KW-0732">Signal</keyword>
<evidence type="ECO:0000259" key="2">
    <source>
        <dbReference type="Pfam" id="PF02922"/>
    </source>
</evidence>
<dbReference type="PANTHER" id="PTHR48098:SF1">
    <property type="entry name" value="DIACYLGLYCEROL ACYLTRANSFERASE_MYCOLYLTRANSFERASE AG85A"/>
    <property type="match status" value="1"/>
</dbReference>
<protein>
    <submittedName>
        <fullName evidence="3">Esterase</fullName>
    </submittedName>
</protein>
<dbReference type="SUPFAM" id="SSF81296">
    <property type="entry name" value="E set domains"/>
    <property type="match status" value="1"/>
</dbReference>
<dbReference type="Pfam" id="PF00756">
    <property type="entry name" value="Esterase"/>
    <property type="match status" value="1"/>
</dbReference>
<reference evidence="3" key="1">
    <citation type="submission" date="2019-10" db="EMBL/GenBank/DDBJ databases">
        <title>Draft genome sequence of Panacibacter sp. KCS-6.</title>
        <authorList>
            <person name="Yim K.J."/>
        </authorList>
    </citation>
    <scope>NUCLEOTIDE SEQUENCE</scope>
    <source>
        <strain evidence="3">KCS-6</strain>
    </source>
</reference>
<dbReference type="GO" id="GO:0016747">
    <property type="term" value="F:acyltransferase activity, transferring groups other than amino-acyl groups"/>
    <property type="evidence" value="ECO:0007669"/>
    <property type="project" value="TreeGrafter"/>
</dbReference>
<evidence type="ECO:0000313" key="3">
    <source>
        <dbReference type="EMBL" id="NNV55133.1"/>
    </source>
</evidence>